<dbReference type="Proteomes" id="UP001162156">
    <property type="component" value="Unassembled WGS sequence"/>
</dbReference>
<dbReference type="Pfam" id="PF13855">
    <property type="entry name" value="LRR_8"/>
    <property type="match status" value="2"/>
</dbReference>
<keyword evidence="3" id="KW-0732">Signal</keyword>
<evidence type="ECO:0000313" key="5">
    <source>
        <dbReference type="Proteomes" id="UP001162156"/>
    </source>
</evidence>
<evidence type="ECO:0000256" key="3">
    <source>
        <dbReference type="SAM" id="SignalP"/>
    </source>
</evidence>
<evidence type="ECO:0000313" key="4">
    <source>
        <dbReference type="EMBL" id="KAJ8926502.1"/>
    </source>
</evidence>
<dbReference type="PANTHER" id="PTHR24366:SF96">
    <property type="entry name" value="LEUCINE RICH REPEAT CONTAINING 53"/>
    <property type="match status" value="1"/>
</dbReference>
<dbReference type="AlphaFoldDB" id="A0AAV8WK69"/>
<evidence type="ECO:0000256" key="1">
    <source>
        <dbReference type="ARBA" id="ARBA00022614"/>
    </source>
</evidence>
<evidence type="ECO:0000256" key="2">
    <source>
        <dbReference type="ARBA" id="ARBA00022737"/>
    </source>
</evidence>
<feature type="chain" id="PRO_5043956250" evidence="3">
    <location>
        <begin position="20"/>
        <end position="335"/>
    </location>
</feature>
<dbReference type="Gene3D" id="3.80.10.10">
    <property type="entry name" value="Ribonuclease Inhibitor"/>
    <property type="match status" value="3"/>
</dbReference>
<dbReference type="SMART" id="SM00369">
    <property type="entry name" value="LRR_TYP"/>
    <property type="match status" value="6"/>
</dbReference>
<feature type="signal peptide" evidence="3">
    <location>
        <begin position="1"/>
        <end position="19"/>
    </location>
</feature>
<dbReference type="InterPro" id="IPR032675">
    <property type="entry name" value="LRR_dom_sf"/>
</dbReference>
<accession>A0AAV8WK69</accession>
<sequence length="335" mass="38440">MISNTILSVFICLISSALTDEIYQNSSNICDNCICSDGDEFILNCADKDFEHVLANWPPHNKTLIATFSNNNITTLGILPVTDQKVKLVFDHCNIKYLDPGVFREVKNVEYIDLSYNFLTTEEIDGENFKGPYNNSVYYPIAVKHLNLAYNKIHSLPRKFFENMPNLEELNLEGNDFSVLDQNTQMALSSLTKLKRLNLARNELTELVGDAVKNLKSLEELNLGVNRLDFVPETLDYVGSHLQVLILSENYIFEIRDESFLGVSGIRELYLDNLPRLKTIYVDAFSTLPNLRKLSLRDNINLKTIDRQAFGVNQTIEEVSKNNFLLRDCRYKRLF</sequence>
<dbReference type="SUPFAM" id="SSF52058">
    <property type="entry name" value="L domain-like"/>
    <property type="match status" value="1"/>
</dbReference>
<keyword evidence="2" id="KW-0677">Repeat</keyword>
<dbReference type="PROSITE" id="PS51450">
    <property type="entry name" value="LRR"/>
    <property type="match status" value="1"/>
</dbReference>
<gene>
    <name evidence="4" type="ORF">NQ314_021104</name>
</gene>
<dbReference type="InterPro" id="IPR001611">
    <property type="entry name" value="Leu-rich_rpt"/>
</dbReference>
<organism evidence="4 5">
    <name type="scientific">Rhamnusium bicolor</name>
    <dbReference type="NCBI Taxonomy" id="1586634"/>
    <lineage>
        <taxon>Eukaryota</taxon>
        <taxon>Metazoa</taxon>
        <taxon>Ecdysozoa</taxon>
        <taxon>Arthropoda</taxon>
        <taxon>Hexapoda</taxon>
        <taxon>Insecta</taxon>
        <taxon>Pterygota</taxon>
        <taxon>Neoptera</taxon>
        <taxon>Endopterygota</taxon>
        <taxon>Coleoptera</taxon>
        <taxon>Polyphaga</taxon>
        <taxon>Cucujiformia</taxon>
        <taxon>Chrysomeloidea</taxon>
        <taxon>Cerambycidae</taxon>
        <taxon>Lepturinae</taxon>
        <taxon>Rhagiini</taxon>
        <taxon>Rhamnusium</taxon>
    </lineage>
</organism>
<keyword evidence="1" id="KW-0433">Leucine-rich repeat</keyword>
<proteinExistence type="predicted"/>
<dbReference type="PANTHER" id="PTHR24366">
    <property type="entry name" value="IG(IMMUNOGLOBULIN) AND LRR(LEUCINE RICH REPEAT) DOMAINS"/>
    <property type="match status" value="1"/>
</dbReference>
<comment type="caution">
    <text evidence="4">The sequence shown here is derived from an EMBL/GenBank/DDBJ whole genome shotgun (WGS) entry which is preliminary data.</text>
</comment>
<name>A0AAV8WK69_9CUCU</name>
<protein>
    <submittedName>
        <fullName evidence="4">Uncharacterized protein</fullName>
    </submittedName>
</protein>
<dbReference type="InterPro" id="IPR003591">
    <property type="entry name" value="Leu-rich_rpt_typical-subtyp"/>
</dbReference>
<dbReference type="EMBL" id="JANEYF010005871">
    <property type="protein sequence ID" value="KAJ8926502.1"/>
    <property type="molecule type" value="Genomic_DNA"/>
</dbReference>
<reference evidence="4" key="1">
    <citation type="journal article" date="2023" name="Insect Mol. Biol.">
        <title>Genome sequencing provides insights into the evolution of gene families encoding plant cell wall-degrading enzymes in longhorned beetles.</title>
        <authorList>
            <person name="Shin N.R."/>
            <person name="Okamura Y."/>
            <person name="Kirsch R."/>
            <person name="Pauchet Y."/>
        </authorList>
    </citation>
    <scope>NUCLEOTIDE SEQUENCE</scope>
    <source>
        <strain evidence="4">RBIC_L_NR</strain>
    </source>
</reference>
<keyword evidence="5" id="KW-1185">Reference proteome</keyword>